<dbReference type="SUPFAM" id="SSF48403">
    <property type="entry name" value="Ankyrin repeat"/>
    <property type="match status" value="1"/>
</dbReference>
<evidence type="ECO:0000313" key="1">
    <source>
        <dbReference type="EMBL" id="EFA83703.1"/>
    </source>
</evidence>
<dbReference type="InterPro" id="IPR036770">
    <property type="entry name" value="Ankyrin_rpt-contain_sf"/>
</dbReference>
<keyword evidence="2" id="KW-1185">Reference proteome</keyword>
<reference evidence="1 2" key="1">
    <citation type="journal article" date="2011" name="Genome Res.">
        <title>Phylogeny-wide analysis of social amoeba genomes highlights ancient origins for complex intercellular communication.</title>
        <authorList>
            <person name="Heidel A.J."/>
            <person name="Lawal H.M."/>
            <person name="Felder M."/>
            <person name="Schilde C."/>
            <person name="Helps N.R."/>
            <person name="Tunggal B."/>
            <person name="Rivero F."/>
            <person name="John U."/>
            <person name="Schleicher M."/>
            <person name="Eichinger L."/>
            <person name="Platzer M."/>
            <person name="Noegel A.A."/>
            <person name="Schaap P."/>
            <person name="Gloeckner G."/>
        </authorList>
    </citation>
    <scope>NUCLEOTIDE SEQUENCE [LARGE SCALE GENOMIC DNA]</scope>
    <source>
        <strain evidence="2">ATCC 26659 / Pp 5 / PN500</strain>
    </source>
</reference>
<gene>
    <name evidence="1" type="ORF">PPL_02770</name>
</gene>
<dbReference type="InParanoid" id="D3B305"/>
<dbReference type="AlphaFoldDB" id="D3B305"/>
<dbReference type="EMBL" id="ADBJ01000010">
    <property type="protein sequence ID" value="EFA83703.1"/>
    <property type="molecule type" value="Genomic_DNA"/>
</dbReference>
<dbReference type="GeneID" id="31358293"/>
<protein>
    <recommendedName>
        <fullName evidence="3">Ankyrin repeat protein</fullName>
    </recommendedName>
</protein>
<evidence type="ECO:0000313" key="2">
    <source>
        <dbReference type="Proteomes" id="UP000001396"/>
    </source>
</evidence>
<comment type="caution">
    <text evidence="1">The sequence shown here is derived from an EMBL/GenBank/DDBJ whole genome shotgun (WGS) entry which is preliminary data.</text>
</comment>
<sequence>MIGNGYFNLLNQYIERKNGDIRRSFYFQILENIIKVGNLNIFKYLLELNEEKNYFYLIRSTSSNENLNDILSWSTLYGRTEFILLLLEKYPMQQWNFKRALCNTAFCGDMELMKLFHYKIENSPSSIYDVNVFNSCAAHGRISMIPWLSNNRPQDLVHSDMFMIAIIHQQQEL</sequence>
<name>D3B305_HETP5</name>
<organism evidence="1 2">
    <name type="scientific">Heterostelium pallidum (strain ATCC 26659 / Pp 5 / PN500)</name>
    <name type="common">Cellular slime mold</name>
    <name type="synonym">Polysphondylium pallidum</name>
    <dbReference type="NCBI Taxonomy" id="670386"/>
    <lineage>
        <taxon>Eukaryota</taxon>
        <taxon>Amoebozoa</taxon>
        <taxon>Evosea</taxon>
        <taxon>Eumycetozoa</taxon>
        <taxon>Dictyostelia</taxon>
        <taxon>Acytosteliales</taxon>
        <taxon>Acytosteliaceae</taxon>
        <taxon>Heterostelium</taxon>
    </lineage>
</organism>
<evidence type="ECO:0008006" key="3">
    <source>
        <dbReference type="Google" id="ProtNLM"/>
    </source>
</evidence>
<accession>D3B305</accession>
<dbReference type="RefSeq" id="XP_020435820.1">
    <property type="nucleotide sequence ID" value="XM_020573748.1"/>
</dbReference>
<proteinExistence type="predicted"/>
<dbReference type="Proteomes" id="UP000001396">
    <property type="component" value="Unassembled WGS sequence"/>
</dbReference>